<evidence type="ECO:0000313" key="4">
    <source>
        <dbReference type="EMBL" id="BBO85456.1"/>
    </source>
</evidence>
<feature type="domain" description="CobN/magnesium chelatase" evidence="3">
    <location>
        <begin position="143"/>
        <end position="1247"/>
    </location>
</feature>
<feature type="region of interest" description="Disordered" evidence="1">
    <location>
        <begin position="1324"/>
        <end position="1351"/>
    </location>
</feature>
<evidence type="ECO:0000259" key="3">
    <source>
        <dbReference type="Pfam" id="PF02514"/>
    </source>
</evidence>
<dbReference type="RefSeq" id="WP_155325066.1">
    <property type="nucleotide sequence ID" value="NZ_AP021876.1"/>
</dbReference>
<dbReference type="Proteomes" id="UP000425960">
    <property type="component" value="Chromosome"/>
</dbReference>
<dbReference type="InterPro" id="IPR003672">
    <property type="entry name" value="CobN/Mg_chltase"/>
</dbReference>
<dbReference type="EMBL" id="AP021876">
    <property type="protein sequence ID" value="BBO85456.1"/>
    <property type="molecule type" value="Genomic_DNA"/>
</dbReference>
<feature type="transmembrane region" description="Helical" evidence="2">
    <location>
        <begin position="1369"/>
        <end position="1389"/>
    </location>
</feature>
<keyword evidence="2" id="KW-1133">Transmembrane helix</keyword>
<dbReference type="CDD" id="cd10150">
    <property type="entry name" value="CobN_like"/>
    <property type="match status" value="1"/>
</dbReference>
<dbReference type="PANTHER" id="PTHR44119">
    <property type="entry name" value="MAGNESIUM-CHELATASE SUBUNIT CHLH, CHLOROPLASTIC"/>
    <property type="match status" value="1"/>
</dbReference>
<dbReference type="PANTHER" id="PTHR44119:SF4">
    <property type="entry name" value="AEROBIC COBALTOCHELATASE SUBUNIT COBN"/>
    <property type="match status" value="1"/>
</dbReference>
<name>A0A5K7ZZ64_9BACT</name>
<organism evidence="4 5">
    <name type="scientific">Desulfosarcina ovata subsp. sediminis</name>
    <dbReference type="NCBI Taxonomy" id="885957"/>
    <lineage>
        <taxon>Bacteria</taxon>
        <taxon>Pseudomonadati</taxon>
        <taxon>Thermodesulfobacteriota</taxon>
        <taxon>Desulfobacteria</taxon>
        <taxon>Desulfobacterales</taxon>
        <taxon>Desulfosarcinaceae</taxon>
        <taxon>Desulfosarcina</taxon>
    </lineage>
</organism>
<keyword evidence="2" id="KW-0472">Membrane</keyword>
<evidence type="ECO:0000313" key="5">
    <source>
        <dbReference type="Proteomes" id="UP000425960"/>
    </source>
</evidence>
<evidence type="ECO:0000256" key="2">
    <source>
        <dbReference type="SAM" id="Phobius"/>
    </source>
</evidence>
<dbReference type="Pfam" id="PF02514">
    <property type="entry name" value="CobN-Mg_chel"/>
    <property type="match status" value="1"/>
</dbReference>
<protein>
    <submittedName>
        <fullName evidence="4">Protoporphyrin IX magnesium chelatase</fullName>
    </submittedName>
</protein>
<reference evidence="4 5" key="1">
    <citation type="submission" date="2019-11" db="EMBL/GenBank/DDBJ databases">
        <title>Comparative genomics of hydrocarbon-degrading Desulfosarcina strains.</title>
        <authorList>
            <person name="Watanabe M."/>
            <person name="Kojima H."/>
            <person name="Fukui M."/>
        </authorList>
    </citation>
    <scope>NUCLEOTIDE SEQUENCE [LARGE SCALE GENOMIC DNA]</scope>
    <source>
        <strain evidence="4 5">28bB2T</strain>
    </source>
</reference>
<evidence type="ECO:0000256" key="1">
    <source>
        <dbReference type="SAM" id="MobiDB-lite"/>
    </source>
</evidence>
<feature type="compositionally biased region" description="Basic and acidic residues" evidence="1">
    <location>
        <begin position="1324"/>
        <end position="1334"/>
    </location>
</feature>
<keyword evidence="2" id="KW-0812">Transmembrane</keyword>
<accession>A0A5K7ZZ64</accession>
<dbReference type="KEGG" id="dov:DSCO28_60220"/>
<gene>
    <name evidence="4" type="ORF">DSCO28_60220</name>
</gene>
<proteinExistence type="predicted"/>
<sequence>MKIEKRIIEFFIAICIITLLLLPVSAGASPPTTIAFIIPETSTKVMAEGIVALRNAYPALAEKVSIVVYPGKDLEEKTVEPDLTVPDIIFLYHIGYKVMLDMENSLKLARARGAKVIGIGGYDIFRAKGYYNVDLSAYPNMEAYWHHGGPENVKRLITCLMHELSGMADIAVEPPVETPLEGIYHPDAPGSKIFDSLDEYRKWYRESGHFKDTSWAGLLAYNTLKVGDNKIEDAIIRQLEEEGINVICAIGYPAAKMFQHYFLKDGVSQIDIVVSLMFSHPKEKSVALLENANIPVIRAISLYNEVEEWGKNPQGITPVQLASQIFLPEMSGLIEPTVVGGKRIYFDERTGMKITERVPVAERIWKVVKRTKAWLRLKHLANDQKKIAVLYYNHHTGKQNLGASYLDLFASLKVLLDSLGKAGYNLGENVSLTQETLKEMIMMQGRNISTKAPGELKKMVDTGKLVMIPVAQYKKWYDELAPAFRTSVEEKWGTIDQTTLMTWEDKAKQEKYIVIPGLILGNLFIGPQPTRGWLDEADHLYHDITLPPHHQYLAFYLWLKHAFNTDAVVHFGKHGTLEWTPGKQAGLSETCAPDVLMQDIPDIYPYLMDDVGEGTQAKRRGYGVIVDHMIPGIRMSGLYKEYAKINELIPLYEQAKDQTPAVAEKYQEEILQLTDTLGIGKDIGVELNKDHFDELLDALHDYLAEIRSASMPYGLHTLGVSLTGESLVSMVMAMLGIETDIPALDEIVAGIQKLDLKKMKQKPGKYIKEMEAIDTVSEVLLSKAILEKTPLEKTFSESLGKHYTAAPPKQKVWLKQIIQRGIGYATSLGQCDQEIKSILNALNAGYVLPGPGNDPIRDPEALPTGRNFYGFNPEKVPTQAAWKVGKKLADDLIQGYLKKNGRYPHKTALVLWATETLRHHGVMESKALYLMGAKPIWDGRGYVKGVELIPESELKRPRIDILVSASGLYRDVFPIQIGLIDDAVQLIIKAEDEKYENFVRLHTLESEQVFKEQGYTEKEAAEYARFRIFGAPNQGYGTGLNEAIPASGTWEKDDKLADLYINRMNYAYGRNVWGKKSQDAFKQALKGTDMVVHSRSTNLFGVVDNDDVYQYMGGLAMAVRNVSGKTPDLLIADAKNPSDPKMVDFAKALGLEVRARNFNPKWIEGMQKNGYSGAREMAKFAENLWGWQVVTPDEVSKEMWEQTYQVYVEDKYGMQLKEFFEKNSPHALQSITARIMEVERKEYQKFDETLLRKVAVDYVESVARQGMACCEHTCNNIAMNQFAANILSVPGLVSPATMLKFQQQVKLATGKDVRTPEWVKKAETKETKSAKAPDEAAGEAGTQKAEEVKGYELKEKKEEKATEISSSGASLAAVLLVVAIVAVIGRGFWKGMKRR</sequence>